<dbReference type="Proteomes" id="UP000595847">
    <property type="component" value="Chromosome"/>
</dbReference>
<dbReference type="KEGG" id="bcop:JD108_00815"/>
<protein>
    <submittedName>
        <fullName evidence="1">HAD family phosphatase</fullName>
    </submittedName>
</protein>
<dbReference type="PANTHER" id="PTHR10000">
    <property type="entry name" value="PHOSPHOSERINE PHOSPHATASE"/>
    <property type="match status" value="1"/>
</dbReference>
<name>A0A7T5EPQ9_9BACL</name>
<evidence type="ECO:0000313" key="1">
    <source>
        <dbReference type="EMBL" id="QQE76437.1"/>
    </source>
</evidence>
<organism evidence="1 3">
    <name type="scientific">Brevibacillus composti</name>
    <dbReference type="NCBI Taxonomy" id="2796470"/>
    <lineage>
        <taxon>Bacteria</taxon>
        <taxon>Bacillati</taxon>
        <taxon>Bacillota</taxon>
        <taxon>Bacilli</taxon>
        <taxon>Bacillales</taxon>
        <taxon>Paenibacillaceae</taxon>
        <taxon>Brevibacillus</taxon>
    </lineage>
</organism>
<dbReference type="NCBIfam" id="TIGR01484">
    <property type="entry name" value="HAD-SF-IIB"/>
    <property type="match status" value="1"/>
</dbReference>
<dbReference type="EMBL" id="CP073708">
    <property type="protein sequence ID" value="QUO43514.1"/>
    <property type="molecule type" value="Genomic_DNA"/>
</dbReference>
<evidence type="ECO:0000313" key="4">
    <source>
        <dbReference type="Proteomes" id="UP000677234"/>
    </source>
</evidence>
<dbReference type="Pfam" id="PF08282">
    <property type="entry name" value="Hydrolase_3"/>
    <property type="match status" value="1"/>
</dbReference>
<dbReference type="Proteomes" id="UP000677234">
    <property type="component" value="Chromosome"/>
</dbReference>
<dbReference type="PANTHER" id="PTHR10000:SF8">
    <property type="entry name" value="HAD SUPERFAMILY HYDROLASE-LIKE, TYPE 3"/>
    <property type="match status" value="1"/>
</dbReference>
<keyword evidence="4" id="KW-1185">Reference proteome</keyword>
<accession>A0A7T5EPQ9</accession>
<dbReference type="GO" id="GO:0005829">
    <property type="term" value="C:cytosol"/>
    <property type="evidence" value="ECO:0007669"/>
    <property type="project" value="TreeGrafter"/>
</dbReference>
<reference evidence="2" key="2">
    <citation type="submission" date="2021-04" db="EMBL/GenBank/DDBJ databases">
        <title>Brevibacillus composti FJAT-54423, complete genome.</title>
        <authorList>
            <person name="Tang R."/>
        </authorList>
    </citation>
    <scope>NUCLEOTIDE SEQUENCE</scope>
    <source>
        <strain evidence="2">FJAT-54424</strain>
    </source>
</reference>
<dbReference type="GO" id="GO:0000287">
    <property type="term" value="F:magnesium ion binding"/>
    <property type="evidence" value="ECO:0007669"/>
    <property type="project" value="TreeGrafter"/>
</dbReference>
<dbReference type="EMBL" id="CP066308">
    <property type="protein sequence ID" value="QQE76437.1"/>
    <property type="molecule type" value="Genomic_DNA"/>
</dbReference>
<dbReference type="Gene3D" id="3.40.50.1000">
    <property type="entry name" value="HAD superfamily/HAD-like"/>
    <property type="match status" value="1"/>
</dbReference>
<evidence type="ECO:0000313" key="3">
    <source>
        <dbReference type="Proteomes" id="UP000595847"/>
    </source>
</evidence>
<dbReference type="InterPro" id="IPR023214">
    <property type="entry name" value="HAD_sf"/>
</dbReference>
<dbReference type="InterPro" id="IPR036412">
    <property type="entry name" value="HAD-like_sf"/>
</dbReference>
<dbReference type="AlphaFoldDB" id="A0A7T5EPQ9"/>
<proteinExistence type="predicted"/>
<reference evidence="1 3" key="1">
    <citation type="submission" date="2020-12" db="EMBL/GenBank/DDBJ databases">
        <title>strain FJAT-54423T represents a novel species of the genus Brevibacillus.</title>
        <authorList>
            <person name="Tang R."/>
        </authorList>
    </citation>
    <scope>NUCLEOTIDE SEQUENCE [LARGE SCALE GENOMIC DNA]</scope>
    <source>
        <strain evidence="1 3">FJAT-54423</strain>
    </source>
</reference>
<sequence length="276" mass="31190">MDGTLLNEQSQMTEATKEACRLLRESGCKLVISTGRTYKSACLPIDGFPFDGYVCSNGATVHDANGATVQETSLPADMIQQALHTLRQIPLYYELHDTESNRWMVQEDRERIELLIQDDTSIEGLSLRRFAFYEWARVTPFAELMERIKTGETRVVKLFFWHPIPDELLSVRQKLEQWSGEAEITSSGRHNIEVIPKGVSKWEGLAYFCKKWGLSPEQVMMFGDAENDREALSQAGFPVVMDNAAPAVKELARFIAPHHDEDGVAQFIRQHILAGG</sequence>
<dbReference type="Gene3D" id="3.30.1240.10">
    <property type="match status" value="1"/>
</dbReference>
<dbReference type="NCBIfam" id="TIGR00099">
    <property type="entry name" value="Cof-subfamily"/>
    <property type="match status" value="1"/>
</dbReference>
<dbReference type="InterPro" id="IPR006379">
    <property type="entry name" value="HAD-SF_hydro_IIB"/>
</dbReference>
<dbReference type="SUPFAM" id="SSF56784">
    <property type="entry name" value="HAD-like"/>
    <property type="match status" value="1"/>
</dbReference>
<evidence type="ECO:0000313" key="2">
    <source>
        <dbReference type="EMBL" id="QUO43514.1"/>
    </source>
</evidence>
<dbReference type="InterPro" id="IPR000150">
    <property type="entry name" value="Cof"/>
</dbReference>
<dbReference type="GO" id="GO:0016791">
    <property type="term" value="F:phosphatase activity"/>
    <property type="evidence" value="ECO:0007669"/>
    <property type="project" value="TreeGrafter"/>
</dbReference>
<dbReference type="PROSITE" id="PS01229">
    <property type="entry name" value="COF_2"/>
    <property type="match status" value="1"/>
</dbReference>
<gene>
    <name evidence="1" type="ORF">JD108_00815</name>
    <name evidence="2" type="ORF">KDJ56_00815</name>
</gene>